<gene>
    <name evidence="2" type="ORF">DPMN_147916</name>
</gene>
<keyword evidence="1" id="KW-0812">Transmembrane</keyword>
<evidence type="ECO:0000313" key="3">
    <source>
        <dbReference type="Proteomes" id="UP000828390"/>
    </source>
</evidence>
<accession>A0A9D4FBH3</accession>
<feature type="transmembrane region" description="Helical" evidence="1">
    <location>
        <begin position="12"/>
        <end position="33"/>
    </location>
</feature>
<sequence length="62" mass="6667">MVLLFTVPVLYHGVLVNALISRVIVLLSMATAIRVRGIVITGMKTVSPDLGTVHRGEIRGVL</sequence>
<keyword evidence="1" id="KW-1133">Transmembrane helix</keyword>
<protein>
    <submittedName>
        <fullName evidence="2">Uncharacterized protein</fullName>
    </submittedName>
</protein>
<name>A0A9D4FBH3_DREPO</name>
<evidence type="ECO:0000256" key="1">
    <source>
        <dbReference type="SAM" id="Phobius"/>
    </source>
</evidence>
<dbReference type="EMBL" id="JAIWYP010000007">
    <property type="protein sequence ID" value="KAH3794383.1"/>
    <property type="molecule type" value="Genomic_DNA"/>
</dbReference>
<evidence type="ECO:0000313" key="2">
    <source>
        <dbReference type="EMBL" id="KAH3794383.1"/>
    </source>
</evidence>
<keyword evidence="3" id="KW-1185">Reference proteome</keyword>
<comment type="caution">
    <text evidence="2">The sequence shown here is derived from an EMBL/GenBank/DDBJ whole genome shotgun (WGS) entry which is preliminary data.</text>
</comment>
<dbReference type="AlphaFoldDB" id="A0A9D4FBH3"/>
<reference evidence="2" key="2">
    <citation type="submission" date="2020-11" db="EMBL/GenBank/DDBJ databases">
        <authorList>
            <person name="McCartney M.A."/>
            <person name="Auch B."/>
            <person name="Kono T."/>
            <person name="Mallez S."/>
            <person name="Becker A."/>
            <person name="Gohl D.M."/>
            <person name="Silverstein K.A.T."/>
            <person name="Koren S."/>
            <person name="Bechman K.B."/>
            <person name="Herman A."/>
            <person name="Abrahante J.E."/>
            <person name="Garbe J."/>
        </authorList>
    </citation>
    <scope>NUCLEOTIDE SEQUENCE</scope>
    <source>
        <strain evidence="2">Duluth1</strain>
        <tissue evidence="2">Whole animal</tissue>
    </source>
</reference>
<keyword evidence="1" id="KW-0472">Membrane</keyword>
<dbReference type="Proteomes" id="UP000828390">
    <property type="component" value="Unassembled WGS sequence"/>
</dbReference>
<reference evidence="2" key="1">
    <citation type="journal article" date="2019" name="bioRxiv">
        <title>The Genome of the Zebra Mussel, Dreissena polymorpha: A Resource for Invasive Species Research.</title>
        <authorList>
            <person name="McCartney M.A."/>
            <person name="Auch B."/>
            <person name="Kono T."/>
            <person name="Mallez S."/>
            <person name="Zhang Y."/>
            <person name="Obille A."/>
            <person name="Becker A."/>
            <person name="Abrahante J.E."/>
            <person name="Garbe J."/>
            <person name="Badalamenti J.P."/>
            <person name="Herman A."/>
            <person name="Mangelson H."/>
            <person name="Liachko I."/>
            <person name="Sullivan S."/>
            <person name="Sone E.D."/>
            <person name="Koren S."/>
            <person name="Silverstein K.A.T."/>
            <person name="Beckman K.B."/>
            <person name="Gohl D.M."/>
        </authorList>
    </citation>
    <scope>NUCLEOTIDE SEQUENCE</scope>
    <source>
        <strain evidence="2">Duluth1</strain>
        <tissue evidence="2">Whole animal</tissue>
    </source>
</reference>
<organism evidence="2 3">
    <name type="scientific">Dreissena polymorpha</name>
    <name type="common">Zebra mussel</name>
    <name type="synonym">Mytilus polymorpha</name>
    <dbReference type="NCBI Taxonomy" id="45954"/>
    <lineage>
        <taxon>Eukaryota</taxon>
        <taxon>Metazoa</taxon>
        <taxon>Spiralia</taxon>
        <taxon>Lophotrochozoa</taxon>
        <taxon>Mollusca</taxon>
        <taxon>Bivalvia</taxon>
        <taxon>Autobranchia</taxon>
        <taxon>Heteroconchia</taxon>
        <taxon>Euheterodonta</taxon>
        <taxon>Imparidentia</taxon>
        <taxon>Neoheterodontei</taxon>
        <taxon>Myida</taxon>
        <taxon>Dreissenoidea</taxon>
        <taxon>Dreissenidae</taxon>
        <taxon>Dreissena</taxon>
    </lineage>
</organism>
<proteinExistence type="predicted"/>